<dbReference type="PRINTS" id="PR00261">
    <property type="entry name" value="LDLRECEPTOR"/>
</dbReference>
<evidence type="ECO:0000256" key="11">
    <source>
        <dbReference type="SAM" id="SignalP"/>
    </source>
</evidence>
<keyword evidence="8" id="KW-0675">Receptor</keyword>
<evidence type="ECO:0000313" key="13">
    <source>
        <dbReference type="EMBL" id="EEN66622.1"/>
    </source>
</evidence>
<dbReference type="eggNOG" id="KOG1215">
    <property type="taxonomic scope" value="Eukaryota"/>
</dbReference>
<feature type="chain" id="PRO_5002934948" description="WAP domain-containing protein" evidence="11">
    <location>
        <begin position="24"/>
        <end position="172"/>
    </location>
</feature>
<evidence type="ECO:0000259" key="12">
    <source>
        <dbReference type="PROSITE" id="PS51390"/>
    </source>
</evidence>
<dbReference type="GO" id="GO:0005576">
    <property type="term" value="C:extracellular region"/>
    <property type="evidence" value="ECO:0007669"/>
    <property type="project" value="InterPro"/>
</dbReference>
<feature type="disulfide bond" evidence="10">
    <location>
        <begin position="143"/>
        <end position="158"/>
    </location>
</feature>
<keyword evidence="3 11" id="KW-0732">Signal</keyword>
<dbReference type="Pfam" id="PF00057">
    <property type="entry name" value="Ldl_recept_a"/>
    <property type="match status" value="2"/>
</dbReference>
<dbReference type="SMART" id="SM00192">
    <property type="entry name" value="LDLa"/>
    <property type="match status" value="2"/>
</dbReference>
<keyword evidence="9" id="KW-0325">Glycoprotein</keyword>
<reference evidence="13" key="1">
    <citation type="journal article" date="2008" name="Nature">
        <title>The amphioxus genome and the evolution of the chordate karyotype.</title>
        <authorList>
            <consortium name="US DOE Joint Genome Institute (JGI-PGF)"/>
            <person name="Putnam N.H."/>
            <person name="Butts T."/>
            <person name="Ferrier D.E.K."/>
            <person name="Furlong R.F."/>
            <person name="Hellsten U."/>
            <person name="Kawashima T."/>
            <person name="Robinson-Rechavi M."/>
            <person name="Shoguchi E."/>
            <person name="Terry A."/>
            <person name="Yu J.-K."/>
            <person name="Benito-Gutierrez E.L."/>
            <person name="Dubchak I."/>
            <person name="Garcia-Fernandez J."/>
            <person name="Gibson-Brown J.J."/>
            <person name="Grigoriev I.V."/>
            <person name="Horton A.C."/>
            <person name="de Jong P.J."/>
            <person name="Jurka J."/>
            <person name="Kapitonov V.V."/>
            <person name="Kohara Y."/>
            <person name="Kuroki Y."/>
            <person name="Lindquist E."/>
            <person name="Lucas S."/>
            <person name="Osoegawa K."/>
            <person name="Pennacchio L.A."/>
            <person name="Salamov A.A."/>
            <person name="Satou Y."/>
            <person name="Sauka-Spengler T."/>
            <person name="Schmutz J."/>
            <person name="Shin-I T."/>
            <person name="Toyoda A."/>
            <person name="Bronner-Fraser M."/>
            <person name="Fujiyama A."/>
            <person name="Holland L.Z."/>
            <person name="Holland P.W.H."/>
            <person name="Satoh N."/>
            <person name="Rokhsar D.S."/>
        </authorList>
    </citation>
    <scope>NUCLEOTIDE SEQUENCE [LARGE SCALE GENOMIC DNA]</scope>
    <source>
        <strain evidence="13">S238N-H82</strain>
        <tissue evidence="13">Testes</tissue>
    </source>
</reference>
<dbReference type="PANTHER" id="PTHR22722">
    <property type="entry name" value="LOW-DENSITY LIPOPROTEIN RECEPTOR-RELATED PROTEIN 2-RELATED"/>
    <property type="match status" value="1"/>
</dbReference>
<evidence type="ECO:0000256" key="1">
    <source>
        <dbReference type="ARBA" id="ARBA00004167"/>
    </source>
</evidence>
<feature type="disulfide bond" evidence="10">
    <location>
        <begin position="131"/>
        <end position="149"/>
    </location>
</feature>
<feature type="disulfide bond" evidence="10">
    <location>
        <begin position="46"/>
        <end position="61"/>
    </location>
</feature>
<dbReference type="Gene3D" id="4.10.400.10">
    <property type="entry name" value="Low-density Lipoprotein Receptor"/>
    <property type="match status" value="2"/>
</dbReference>
<feature type="disulfide bond" evidence="10">
    <location>
        <begin position="124"/>
        <end position="136"/>
    </location>
</feature>
<dbReference type="InterPro" id="IPR023415">
    <property type="entry name" value="LDLR_class-A_CS"/>
</dbReference>
<feature type="disulfide bond" evidence="10">
    <location>
        <begin position="27"/>
        <end position="39"/>
    </location>
</feature>
<keyword evidence="7 10" id="KW-1015">Disulfide bond</keyword>
<evidence type="ECO:0000256" key="6">
    <source>
        <dbReference type="ARBA" id="ARBA00023136"/>
    </source>
</evidence>
<dbReference type="CDD" id="cd00112">
    <property type="entry name" value="LDLa"/>
    <property type="match status" value="1"/>
</dbReference>
<gene>
    <name evidence="13" type="ORF">BRAFLDRAFT_65802</name>
</gene>
<dbReference type="Gene3D" id="4.10.75.10">
    <property type="entry name" value="Elafin-like"/>
    <property type="match status" value="1"/>
</dbReference>
<evidence type="ECO:0000256" key="5">
    <source>
        <dbReference type="ARBA" id="ARBA00022989"/>
    </source>
</evidence>
<evidence type="ECO:0000256" key="8">
    <source>
        <dbReference type="ARBA" id="ARBA00023170"/>
    </source>
</evidence>
<sequence length="172" mass="18754">MRIQRIQSLWFVVLALAARTAVAQGPCGPLQFQCNDGSCIESILQCDQTPDCPDESDEENCGIFGKRPGTCPSPTLTADECLLRPRVYRTCDIDADCRSGEKCCFNGCGSECIQVVTRTTSSVCDDDQFTCDDGECIPADYQCDDDADCQDRSDEKNCRCCSHACGNAMIAL</sequence>
<dbReference type="AlphaFoldDB" id="C3XZ58"/>
<evidence type="ECO:0000256" key="9">
    <source>
        <dbReference type="ARBA" id="ARBA00023180"/>
    </source>
</evidence>
<dbReference type="InterPro" id="IPR002172">
    <property type="entry name" value="LDrepeatLR_classA_rpt"/>
</dbReference>
<evidence type="ECO:0000256" key="3">
    <source>
        <dbReference type="ARBA" id="ARBA00022729"/>
    </source>
</evidence>
<keyword evidence="5" id="KW-1133">Transmembrane helix</keyword>
<keyword evidence="2" id="KW-0812">Transmembrane</keyword>
<dbReference type="InterPro" id="IPR036055">
    <property type="entry name" value="LDL_receptor-like_sf"/>
</dbReference>
<keyword evidence="6" id="KW-0472">Membrane</keyword>
<dbReference type="PROSITE" id="PS50068">
    <property type="entry name" value="LDLRA_2"/>
    <property type="match status" value="2"/>
</dbReference>
<comment type="subcellular location">
    <subcellularLocation>
        <location evidence="1">Membrane</location>
        <topology evidence="1">Single-pass membrane protein</topology>
    </subcellularLocation>
</comment>
<dbReference type="InterPro" id="IPR051221">
    <property type="entry name" value="LDLR-related"/>
</dbReference>
<organism>
    <name type="scientific">Branchiostoma floridae</name>
    <name type="common">Florida lancelet</name>
    <name type="synonym">Amphioxus</name>
    <dbReference type="NCBI Taxonomy" id="7739"/>
    <lineage>
        <taxon>Eukaryota</taxon>
        <taxon>Metazoa</taxon>
        <taxon>Chordata</taxon>
        <taxon>Cephalochordata</taxon>
        <taxon>Leptocardii</taxon>
        <taxon>Amphioxiformes</taxon>
        <taxon>Branchiostomatidae</taxon>
        <taxon>Branchiostoma</taxon>
    </lineage>
</organism>
<evidence type="ECO:0000256" key="10">
    <source>
        <dbReference type="PROSITE-ProRule" id="PRU00124"/>
    </source>
</evidence>
<dbReference type="PROSITE" id="PS01209">
    <property type="entry name" value="LDLRA_1"/>
    <property type="match status" value="1"/>
</dbReference>
<feature type="disulfide bond" evidence="10">
    <location>
        <begin position="34"/>
        <end position="52"/>
    </location>
</feature>
<dbReference type="PROSITE" id="PS51390">
    <property type="entry name" value="WAP"/>
    <property type="match status" value="1"/>
</dbReference>
<dbReference type="Pfam" id="PF00095">
    <property type="entry name" value="WAP"/>
    <property type="match status" value="1"/>
</dbReference>
<evidence type="ECO:0000256" key="2">
    <source>
        <dbReference type="ARBA" id="ARBA00022692"/>
    </source>
</evidence>
<evidence type="ECO:0000256" key="7">
    <source>
        <dbReference type="ARBA" id="ARBA00023157"/>
    </source>
</evidence>
<protein>
    <recommendedName>
        <fullName evidence="12">WAP domain-containing protein</fullName>
    </recommendedName>
</protein>
<dbReference type="SMART" id="SM00217">
    <property type="entry name" value="WAP"/>
    <property type="match status" value="1"/>
</dbReference>
<keyword evidence="4" id="KW-0677">Repeat</keyword>
<evidence type="ECO:0000256" key="4">
    <source>
        <dbReference type="ARBA" id="ARBA00022737"/>
    </source>
</evidence>
<dbReference type="FunFam" id="4.10.400.10:FF:000034">
    <property type="entry name" value="Low-density lipoprotein receptor-related protein 2"/>
    <property type="match status" value="1"/>
</dbReference>
<dbReference type="PANTHER" id="PTHR22722:SF14">
    <property type="entry name" value="MEGALIN, ISOFORM A"/>
    <property type="match status" value="1"/>
</dbReference>
<dbReference type="InParanoid" id="C3XZ58"/>
<dbReference type="InterPro" id="IPR008197">
    <property type="entry name" value="WAP_dom"/>
</dbReference>
<feature type="domain" description="WAP" evidence="12">
    <location>
        <begin position="64"/>
        <end position="116"/>
    </location>
</feature>
<proteinExistence type="predicted"/>
<dbReference type="InterPro" id="IPR036645">
    <property type="entry name" value="Elafin-like_sf"/>
</dbReference>
<dbReference type="SUPFAM" id="SSF57256">
    <property type="entry name" value="Elafin-like"/>
    <property type="match status" value="1"/>
</dbReference>
<dbReference type="GO" id="GO:0030414">
    <property type="term" value="F:peptidase inhibitor activity"/>
    <property type="evidence" value="ECO:0007669"/>
    <property type="project" value="InterPro"/>
</dbReference>
<dbReference type="GO" id="GO:0016020">
    <property type="term" value="C:membrane"/>
    <property type="evidence" value="ECO:0007669"/>
    <property type="project" value="UniProtKB-SubCell"/>
</dbReference>
<dbReference type="EMBL" id="GG666475">
    <property type="protein sequence ID" value="EEN66622.1"/>
    <property type="molecule type" value="Genomic_DNA"/>
</dbReference>
<name>C3XZ58_BRAFL</name>
<dbReference type="MEROPS" id="I17.003"/>
<dbReference type="SUPFAM" id="SSF57424">
    <property type="entry name" value="LDL receptor-like module"/>
    <property type="match status" value="2"/>
</dbReference>
<accession>C3XZ58</accession>
<feature type="signal peptide" evidence="11">
    <location>
        <begin position="1"/>
        <end position="23"/>
    </location>
</feature>